<evidence type="ECO:0008006" key="2">
    <source>
        <dbReference type="Google" id="ProtNLM"/>
    </source>
</evidence>
<dbReference type="EMBL" id="KV467291">
    <property type="protein sequence ID" value="OCT56364.1"/>
    <property type="molecule type" value="Genomic_DNA"/>
</dbReference>
<accession>A0A974BQP9</accession>
<proteinExistence type="predicted"/>
<dbReference type="PANTHER" id="PTHR21301">
    <property type="entry name" value="REVERSE TRANSCRIPTASE"/>
    <property type="match status" value="1"/>
</dbReference>
<gene>
    <name evidence="1" type="ORF">XELAEV_18000208mg</name>
</gene>
<reference evidence="1" key="1">
    <citation type="submission" date="2016-05" db="EMBL/GenBank/DDBJ databases">
        <title>WGS assembly of Xenopus laevis.</title>
        <authorList>
            <person name="Session A."/>
            <person name="Uno Y."/>
            <person name="Kwon T."/>
            <person name="Chapman J."/>
            <person name="Toyoda A."/>
            <person name="Takahashi S."/>
            <person name="Fukui A."/>
            <person name="Hikosaka A."/>
            <person name="Putnam N."/>
            <person name="Stites J."/>
            <person name="Van Heeringen S."/>
            <person name="Quigley I."/>
            <person name="Heinz S."/>
            <person name="Hellsten U."/>
            <person name="Lyons J."/>
            <person name="Suzuki A."/>
            <person name="Kondo M."/>
            <person name="Ogino H."/>
            <person name="Ochi H."/>
            <person name="Bogdanovic O."/>
            <person name="Lister R."/>
            <person name="Georgiou G."/>
            <person name="Paranjpe S."/>
            <person name="Van Kruijsbergen I."/>
            <person name="Mozaffari S."/>
            <person name="Shu S."/>
            <person name="Schmutz J."/>
            <person name="Jenkins J."/>
            <person name="Grimwood J."/>
            <person name="Carlson J."/>
            <person name="Mitros T."/>
            <person name="Simakov O."/>
            <person name="Heald R."/>
            <person name="Miller K."/>
            <person name="Haudenschild C."/>
            <person name="Kuroki Y."/>
            <person name="Tanaka T."/>
            <person name="Michiue T."/>
            <person name="Watanabe M."/>
            <person name="Kinoshita T."/>
            <person name="Ohta Y."/>
            <person name="Mawaribuchi S."/>
            <person name="Suzuki Y."/>
            <person name="Haramoto Y."/>
            <person name="Yamamoto T."/>
            <person name="Takagi C."/>
            <person name="Kitzman J."/>
            <person name="Shendure J."/>
            <person name="Nakayama T."/>
            <person name="Izutsu Y."/>
            <person name="Robert J."/>
            <person name="Dichmann D."/>
            <person name="Flajnik M."/>
            <person name="Houston D."/>
            <person name="Marcotte E."/>
            <person name="Wallingford J."/>
            <person name="Ito Y."/>
            <person name="Asashima M."/>
            <person name="Ueno N."/>
            <person name="Matsuda Y."/>
            <person name="Jan Veenstra G."/>
            <person name="Fujiyama A."/>
            <person name="Harland R."/>
            <person name="Taira M."/>
            <person name="Rokhsar D.S."/>
        </authorList>
    </citation>
    <scope>NUCLEOTIDE SEQUENCE</scope>
    <source>
        <strain evidence="1">J</strain>
        <tissue evidence="1">Blood</tissue>
    </source>
</reference>
<dbReference type="PANTHER" id="PTHR21301:SF12">
    <property type="match status" value="1"/>
</dbReference>
<organism evidence="1">
    <name type="scientific">Xenopus laevis</name>
    <name type="common">African clawed frog</name>
    <dbReference type="NCBI Taxonomy" id="8355"/>
    <lineage>
        <taxon>Eukaryota</taxon>
        <taxon>Metazoa</taxon>
        <taxon>Chordata</taxon>
        <taxon>Craniata</taxon>
        <taxon>Vertebrata</taxon>
        <taxon>Euteleostomi</taxon>
        <taxon>Amphibia</taxon>
        <taxon>Batrachia</taxon>
        <taxon>Anura</taxon>
        <taxon>Pipoidea</taxon>
        <taxon>Pipidae</taxon>
        <taxon>Xenopodinae</taxon>
        <taxon>Xenopus</taxon>
        <taxon>Xenopus</taxon>
    </lineage>
</organism>
<evidence type="ECO:0000313" key="1">
    <source>
        <dbReference type="EMBL" id="OCT56364.1"/>
    </source>
</evidence>
<sequence length="253" mass="29182">MGSRVAPAFMSWFEEEHIFRNVLFTGHCVVWWRYIDDMFLLWRGDLESLAAFRNAINGAYNNIEFTMTADLQSRSIPTSQFTRVKRITNNQIALEQESMGNKLHERGYPNILIQTKKQLARDGMLSHQKKAHNDKRNRLAFVSQYNTASSKCKYILDKHWNLVKEAYPSIPEFEQGPMMSYWRGATIGSRVEMQIYVCSPGRRADPSLLLGRVITATGYVFSILQEGELNNGVLSAAARCKMLEKEKEDFPKR</sequence>
<name>A0A974BQP9_XENLA</name>
<protein>
    <recommendedName>
        <fullName evidence="2">Reverse transcriptase domain-containing protein</fullName>
    </recommendedName>
</protein>
<dbReference type="AlphaFoldDB" id="A0A974BQP9"/>
<dbReference type="Proteomes" id="UP000694892">
    <property type="component" value="Unassembled WGS sequence"/>
</dbReference>